<evidence type="ECO:0000313" key="3">
    <source>
        <dbReference type="WBParaSite" id="NBR_0001370701-mRNA-1"/>
    </source>
</evidence>
<dbReference type="PANTHER" id="PTHR23227">
    <property type="entry name" value="BUCENTAUR RELATED"/>
    <property type="match status" value="1"/>
</dbReference>
<reference evidence="3" key="1">
    <citation type="submission" date="2017-02" db="UniProtKB">
        <authorList>
            <consortium name="WormBaseParasite"/>
        </authorList>
    </citation>
    <scope>IDENTIFICATION</scope>
</reference>
<protein>
    <submittedName>
        <fullName evidence="3">Endo/exonuclease/phosphatase domain-containing protein</fullName>
    </submittedName>
</protein>
<accession>A0A0N4YB87</accession>
<dbReference type="WBParaSite" id="NBR_0001370701-mRNA-1">
    <property type="protein sequence ID" value="NBR_0001370701-mRNA-1"/>
    <property type="gene ID" value="NBR_0001370701"/>
</dbReference>
<name>A0A0N4YB87_NIPBR</name>
<dbReference type="InterPro" id="IPR036691">
    <property type="entry name" value="Endo/exonu/phosph_ase_sf"/>
</dbReference>
<gene>
    <name evidence="1" type="ORF">NBR_LOCUS13708</name>
</gene>
<evidence type="ECO:0000313" key="2">
    <source>
        <dbReference type="Proteomes" id="UP000271162"/>
    </source>
</evidence>
<dbReference type="STRING" id="27835.A0A0N4YB87"/>
<dbReference type="Gene3D" id="3.60.10.10">
    <property type="entry name" value="Endonuclease/exonuclease/phosphatase"/>
    <property type="match status" value="1"/>
</dbReference>
<reference evidence="1 2" key="2">
    <citation type="submission" date="2018-11" db="EMBL/GenBank/DDBJ databases">
        <authorList>
            <consortium name="Pathogen Informatics"/>
        </authorList>
    </citation>
    <scope>NUCLEOTIDE SEQUENCE [LARGE SCALE GENOMIC DNA]</scope>
</reference>
<dbReference type="SUPFAM" id="SSF56219">
    <property type="entry name" value="DNase I-like"/>
    <property type="match status" value="1"/>
</dbReference>
<keyword evidence="2" id="KW-1185">Reference proteome</keyword>
<dbReference type="InterPro" id="IPR027124">
    <property type="entry name" value="Swc5/CFDP1/2"/>
</dbReference>
<dbReference type="Proteomes" id="UP000271162">
    <property type="component" value="Unassembled WGS sequence"/>
</dbReference>
<dbReference type="EMBL" id="UYSL01021121">
    <property type="protein sequence ID" value="VDL77297.1"/>
    <property type="molecule type" value="Genomic_DNA"/>
</dbReference>
<dbReference type="OMA" id="FAVIDSH"/>
<proteinExistence type="predicted"/>
<evidence type="ECO:0000313" key="1">
    <source>
        <dbReference type="EMBL" id="VDL77297.1"/>
    </source>
</evidence>
<organism evidence="3">
    <name type="scientific">Nippostrongylus brasiliensis</name>
    <name type="common">Rat hookworm</name>
    <dbReference type="NCBI Taxonomy" id="27835"/>
    <lineage>
        <taxon>Eukaryota</taxon>
        <taxon>Metazoa</taxon>
        <taxon>Ecdysozoa</taxon>
        <taxon>Nematoda</taxon>
        <taxon>Chromadorea</taxon>
        <taxon>Rhabditida</taxon>
        <taxon>Rhabditina</taxon>
        <taxon>Rhabditomorpha</taxon>
        <taxon>Strongyloidea</taxon>
        <taxon>Heligmosomidae</taxon>
        <taxon>Nippostrongylus</taxon>
    </lineage>
</organism>
<sequence length="339" mass="39423">MKVIVVTEERRLYFFAAYAPQTGCSEEVKDEFWALLHEKTAEIPSEEMVVVAGDLNGHVGISKDGFKCHGGFGNGIRNEDGERILDYACSHNLAITNTMFRKHPSHLISFYSGNTRSQIDYVLVRRRDAKLVSDAKIVPYETVATQHRTLICTMKITPPKREWVERVEETWQSMKTSVCEAARSQLGVTKPGRRRIDKQTWLWTDEVKEKVRTKKSLYHTFLHSKTADNWSAYRDAKRAVKKAVTNAKAANYEEVNRLLESREGERHIYRLARSRQRQTEDVLRFYGVNDENGQLLMDRTKVMRRWRDYFEFPQKSSLIHRYPTLSLLLIPSSLSRSKT</sequence>
<dbReference type="AlphaFoldDB" id="A0A0N4YB87"/>
<dbReference type="PANTHER" id="PTHR23227:SF67">
    <property type="entry name" value="CRANIOFACIAL DEVELOPMENT PROTEIN 2-LIKE"/>
    <property type="match status" value="1"/>
</dbReference>